<proteinExistence type="predicted"/>
<evidence type="ECO:0000313" key="3">
    <source>
        <dbReference type="Proteomes" id="UP001420932"/>
    </source>
</evidence>
<dbReference type="AlphaFoldDB" id="A0AAP0EYJ4"/>
<name>A0AAP0EYJ4_9MAGN</name>
<keyword evidence="3" id="KW-1185">Reference proteome</keyword>
<reference evidence="2 3" key="1">
    <citation type="submission" date="2024-01" db="EMBL/GenBank/DDBJ databases">
        <title>Genome assemblies of Stephania.</title>
        <authorList>
            <person name="Yang L."/>
        </authorList>
    </citation>
    <scope>NUCLEOTIDE SEQUENCE [LARGE SCALE GENOMIC DNA]</scope>
    <source>
        <strain evidence="2">YNDBR</strain>
        <tissue evidence="2">Leaf</tissue>
    </source>
</reference>
<comment type="caution">
    <text evidence="2">The sequence shown here is derived from an EMBL/GenBank/DDBJ whole genome shotgun (WGS) entry which is preliminary data.</text>
</comment>
<protein>
    <submittedName>
        <fullName evidence="2">Uncharacterized protein</fullName>
    </submittedName>
</protein>
<sequence length="149" mass="16435">MTAGSNEYYMLELMCRDPTNIDSCGHPGKGVASNIFVENHDPSFTADRAGYHSIEQQHNASPFRPARAGLLEGEAAQSAVPRWRPASERDGKKSRRRGEIRDGGAQRARDGESGGRRARDSEMVATADCSGEERARRWRRRDGTDGETA</sequence>
<evidence type="ECO:0000313" key="2">
    <source>
        <dbReference type="EMBL" id="KAK9099197.1"/>
    </source>
</evidence>
<dbReference type="EMBL" id="JBBNAF010000011">
    <property type="protein sequence ID" value="KAK9099197.1"/>
    <property type="molecule type" value="Genomic_DNA"/>
</dbReference>
<feature type="compositionally biased region" description="Basic and acidic residues" evidence="1">
    <location>
        <begin position="85"/>
        <end position="122"/>
    </location>
</feature>
<accession>A0AAP0EYJ4</accession>
<dbReference type="Proteomes" id="UP001420932">
    <property type="component" value="Unassembled WGS sequence"/>
</dbReference>
<evidence type="ECO:0000256" key="1">
    <source>
        <dbReference type="SAM" id="MobiDB-lite"/>
    </source>
</evidence>
<feature type="region of interest" description="Disordered" evidence="1">
    <location>
        <begin position="72"/>
        <end position="149"/>
    </location>
</feature>
<organism evidence="2 3">
    <name type="scientific">Stephania yunnanensis</name>
    <dbReference type="NCBI Taxonomy" id="152371"/>
    <lineage>
        <taxon>Eukaryota</taxon>
        <taxon>Viridiplantae</taxon>
        <taxon>Streptophyta</taxon>
        <taxon>Embryophyta</taxon>
        <taxon>Tracheophyta</taxon>
        <taxon>Spermatophyta</taxon>
        <taxon>Magnoliopsida</taxon>
        <taxon>Ranunculales</taxon>
        <taxon>Menispermaceae</taxon>
        <taxon>Menispermoideae</taxon>
        <taxon>Cissampelideae</taxon>
        <taxon>Stephania</taxon>
    </lineage>
</organism>
<gene>
    <name evidence="2" type="ORF">Syun_026242</name>
</gene>